<dbReference type="EMBL" id="JAVRRT010000017">
    <property type="protein sequence ID" value="KAK5165266.1"/>
    <property type="molecule type" value="Genomic_DNA"/>
</dbReference>
<reference evidence="2 3" key="1">
    <citation type="submission" date="2023-08" db="EMBL/GenBank/DDBJ databases">
        <title>Black Yeasts Isolated from many extreme environments.</title>
        <authorList>
            <person name="Coleine C."/>
            <person name="Stajich J.E."/>
            <person name="Selbmann L."/>
        </authorList>
    </citation>
    <scope>NUCLEOTIDE SEQUENCE [LARGE SCALE GENOMIC DNA]</scope>
    <source>
        <strain evidence="2 3">CCFEE 5935</strain>
    </source>
</reference>
<sequence length="234" mass="26453">MAQSDNQEVFICFEGKYHAESVPKALGYYETLSELVTHQPGFVSQTPFVSVDQDNAQVLYVKFDNAEHLHAWKNLPIHLGIQWDGRHEMFVDYRLRIGNEALGSGPEEGDSDQITLSTGQYLLLWQYPRHPNETDDMCGHMATMVPSAPPAVWQGLVDAATYKSDTEMLRISSWATRRIGLMVKDSIPRVDGDGLNLIRVERDYGKYQRQGAPSDATRCQNAAHEHDKEGLKRC</sequence>
<proteinExistence type="predicted"/>
<feature type="compositionally biased region" description="Basic and acidic residues" evidence="1">
    <location>
        <begin position="223"/>
        <end position="234"/>
    </location>
</feature>
<dbReference type="Proteomes" id="UP001337655">
    <property type="component" value="Unassembled WGS sequence"/>
</dbReference>
<keyword evidence="3" id="KW-1185">Reference proteome</keyword>
<comment type="caution">
    <text evidence="2">The sequence shown here is derived from an EMBL/GenBank/DDBJ whole genome shotgun (WGS) entry which is preliminary data.</text>
</comment>
<organism evidence="2 3">
    <name type="scientific">Saxophila tyrrhenica</name>
    <dbReference type="NCBI Taxonomy" id="1690608"/>
    <lineage>
        <taxon>Eukaryota</taxon>
        <taxon>Fungi</taxon>
        <taxon>Dikarya</taxon>
        <taxon>Ascomycota</taxon>
        <taxon>Pezizomycotina</taxon>
        <taxon>Dothideomycetes</taxon>
        <taxon>Dothideomycetidae</taxon>
        <taxon>Mycosphaerellales</taxon>
        <taxon>Extremaceae</taxon>
        <taxon>Saxophila</taxon>
    </lineage>
</organism>
<dbReference type="RefSeq" id="XP_064655409.1">
    <property type="nucleotide sequence ID" value="XM_064806592.1"/>
</dbReference>
<dbReference type="InterPro" id="IPR011008">
    <property type="entry name" value="Dimeric_a/b-barrel"/>
</dbReference>
<name>A0AAV9NZ77_9PEZI</name>
<evidence type="ECO:0000313" key="3">
    <source>
        <dbReference type="Proteomes" id="UP001337655"/>
    </source>
</evidence>
<dbReference type="GeneID" id="89930696"/>
<gene>
    <name evidence="2" type="ORF">LTR77_009364</name>
</gene>
<dbReference type="SUPFAM" id="SSF54909">
    <property type="entry name" value="Dimeric alpha+beta barrel"/>
    <property type="match status" value="1"/>
</dbReference>
<protein>
    <submittedName>
        <fullName evidence="2">Uncharacterized protein</fullName>
    </submittedName>
</protein>
<accession>A0AAV9NZ77</accession>
<feature type="region of interest" description="Disordered" evidence="1">
    <location>
        <begin position="207"/>
        <end position="234"/>
    </location>
</feature>
<dbReference type="Gene3D" id="3.30.70.100">
    <property type="match status" value="1"/>
</dbReference>
<dbReference type="AlphaFoldDB" id="A0AAV9NZ77"/>
<evidence type="ECO:0000313" key="2">
    <source>
        <dbReference type="EMBL" id="KAK5165266.1"/>
    </source>
</evidence>
<evidence type="ECO:0000256" key="1">
    <source>
        <dbReference type="SAM" id="MobiDB-lite"/>
    </source>
</evidence>